<evidence type="ECO:0000256" key="1">
    <source>
        <dbReference type="SAM" id="SignalP"/>
    </source>
</evidence>
<dbReference type="SMART" id="SM00554">
    <property type="entry name" value="FAS1"/>
    <property type="match status" value="2"/>
</dbReference>
<name>A0A9X2JEP9_9SPHI</name>
<dbReference type="GO" id="GO:0005615">
    <property type="term" value="C:extracellular space"/>
    <property type="evidence" value="ECO:0007669"/>
    <property type="project" value="TreeGrafter"/>
</dbReference>
<keyword evidence="1" id="KW-0732">Signal</keyword>
<dbReference type="PANTHER" id="PTHR10900:SF77">
    <property type="entry name" value="FI19380P1"/>
    <property type="match status" value="1"/>
</dbReference>
<dbReference type="FunFam" id="2.30.180.10:FF:000032">
    <property type="entry name" value="Fasciclin domain-containing protein, putative"/>
    <property type="match status" value="2"/>
</dbReference>
<dbReference type="InterPro" id="IPR050904">
    <property type="entry name" value="Adhesion/Biosynth-related"/>
</dbReference>
<reference evidence="3" key="1">
    <citation type="submission" date="2022-06" db="EMBL/GenBank/DDBJ databases">
        <title>Solitalea sp. MAHUQ-68 isolated from rhizospheric soil.</title>
        <authorList>
            <person name="Huq M.A."/>
        </authorList>
    </citation>
    <scope>NUCLEOTIDE SEQUENCE</scope>
    <source>
        <strain evidence="3">MAHUQ-68</strain>
    </source>
</reference>
<sequence length="319" mass="32960">MKNGFVFSKFSVANFASFVLLFLFISCNDNKDDNATPNPTGTITNVVSTNNNFSLLKSAVVKAGLAETLGDAGPYTVFAPDDNAFNSSGITSSVIASIPADQLKNILLYHTLGSKVAAADVPAGPNAEVSAVNGETLYLTKNNKGVFVNGWKVTTADISASNGIIHSIEHVLTPPSGNLVETAQSNSNLTYLVAAVQRASQGNTNVLQVLSSAGPYTVFAPTNQAFIDAGFPTVASIQAADPNTLAAILTYHVLSARAFSSDLIDGQNLTTLNGATIKIGLGSQATVKGNSNTAAANISAVNIMATNGVVHVIDKVLLP</sequence>
<protein>
    <submittedName>
        <fullName evidence="3">Fasciclin domain-containing protein</fullName>
    </submittedName>
</protein>
<dbReference type="PANTHER" id="PTHR10900">
    <property type="entry name" value="PERIOSTIN-RELATED"/>
    <property type="match status" value="1"/>
</dbReference>
<evidence type="ECO:0000313" key="3">
    <source>
        <dbReference type="EMBL" id="MCO4292616.1"/>
    </source>
</evidence>
<proteinExistence type="predicted"/>
<keyword evidence="4" id="KW-1185">Reference proteome</keyword>
<dbReference type="AlphaFoldDB" id="A0A9X2JEP9"/>
<feature type="signal peptide" evidence="1">
    <location>
        <begin position="1"/>
        <end position="31"/>
    </location>
</feature>
<dbReference type="RefSeq" id="WP_252587099.1">
    <property type="nucleotide sequence ID" value="NZ_JAMWYS010000024.1"/>
</dbReference>
<feature type="chain" id="PRO_5040983012" evidence="1">
    <location>
        <begin position="32"/>
        <end position="319"/>
    </location>
</feature>
<gene>
    <name evidence="3" type="ORF">NF867_07070</name>
</gene>
<dbReference type="InterPro" id="IPR000782">
    <property type="entry name" value="FAS1_domain"/>
</dbReference>
<dbReference type="SUPFAM" id="SSF82153">
    <property type="entry name" value="FAS1 domain"/>
    <property type="match status" value="2"/>
</dbReference>
<dbReference type="EMBL" id="JAMWYS010000024">
    <property type="protein sequence ID" value="MCO4292616.1"/>
    <property type="molecule type" value="Genomic_DNA"/>
</dbReference>
<dbReference type="InterPro" id="IPR036378">
    <property type="entry name" value="FAS1_dom_sf"/>
</dbReference>
<dbReference type="Proteomes" id="UP001155182">
    <property type="component" value="Unassembled WGS sequence"/>
</dbReference>
<accession>A0A9X2JEP9</accession>
<dbReference type="Gene3D" id="2.30.180.10">
    <property type="entry name" value="FAS1 domain"/>
    <property type="match status" value="2"/>
</dbReference>
<dbReference type="PROSITE" id="PS51257">
    <property type="entry name" value="PROKAR_LIPOPROTEIN"/>
    <property type="match status" value="1"/>
</dbReference>
<dbReference type="Pfam" id="PF02469">
    <property type="entry name" value="Fasciclin"/>
    <property type="match status" value="2"/>
</dbReference>
<feature type="domain" description="FAS1" evidence="2">
    <location>
        <begin position="40"/>
        <end position="172"/>
    </location>
</feature>
<comment type="caution">
    <text evidence="3">The sequence shown here is derived from an EMBL/GenBank/DDBJ whole genome shotgun (WGS) entry which is preliminary data.</text>
</comment>
<evidence type="ECO:0000259" key="2">
    <source>
        <dbReference type="PROSITE" id="PS50213"/>
    </source>
</evidence>
<evidence type="ECO:0000313" key="4">
    <source>
        <dbReference type="Proteomes" id="UP001155182"/>
    </source>
</evidence>
<dbReference type="PROSITE" id="PS50213">
    <property type="entry name" value="FAS1"/>
    <property type="match status" value="2"/>
</dbReference>
<organism evidence="3 4">
    <name type="scientific">Solitalea agri</name>
    <dbReference type="NCBI Taxonomy" id="2953739"/>
    <lineage>
        <taxon>Bacteria</taxon>
        <taxon>Pseudomonadati</taxon>
        <taxon>Bacteroidota</taxon>
        <taxon>Sphingobacteriia</taxon>
        <taxon>Sphingobacteriales</taxon>
        <taxon>Sphingobacteriaceae</taxon>
        <taxon>Solitalea</taxon>
    </lineage>
</organism>
<feature type="domain" description="FAS1" evidence="2">
    <location>
        <begin position="176"/>
        <end position="317"/>
    </location>
</feature>